<evidence type="ECO:0000259" key="11">
    <source>
        <dbReference type="PROSITE" id="PS50177"/>
    </source>
</evidence>
<evidence type="ECO:0000256" key="6">
    <source>
        <dbReference type="ARBA" id="ARBA00022816"/>
    </source>
</evidence>
<dbReference type="SMART" id="SM00804">
    <property type="entry name" value="TAP_C"/>
    <property type="match status" value="1"/>
</dbReference>
<dbReference type="GeneID" id="25266991"/>
<dbReference type="PROSITE" id="PS51281">
    <property type="entry name" value="TAP_C"/>
    <property type="match status" value="1"/>
</dbReference>
<keyword evidence="3" id="KW-0813">Transport</keyword>
<dbReference type="Gene3D" id="3.80.10.10">
    <property type="entry name" value="Ribonuclease Inhibitor"/>
    <property type="match status" value="1"/>
</dbReference>
<dbReference type="Gene3D" id="1.10.8.10">
    <property type="entry name" value="DNA helicase RuvA subunit, C-terminal domain"/>
    <property type="match status" value="1"/>
</dbReference>
<sequence>MFSPLSNGTPGLQDDINRTQGSGGRNHTGGSSSNRGGPAGRLAGSTLRRAGLVDQDSGMRDASRAGPSRRWERAVGSSGENTSSLKRTLDEPVSAARGRSSKLRLARDRANPIGKRHRGSGPVTDSALAGGAASRGGRGAGVKGVALRGSTGKQKLRKAQAGEVARNGSTIETLKSFLTSRWDANSGFLNLSNMASDPILLAAEIKPPGVSGAAKEISNAIWKLAREMFPTITTLSLASNGFKSLVPVMSVPEFLPKLRNLSLQGNDIKWTKDLAAIAPTVSGNSGRRFEELSELVLLENPVQQNAVAAGNEAGYREEVLVKFPSLKMLDMKPVEAVEAQQAASGSKSGSSTQGQASSFVGVAPIPMPLAVKPGFSDESAQAIIPAFLSTFFGHMDTGRQQLKPAYAPKAVMTFTLPLQAPPRARAEGFLFSMKNQRGLHGMTDKLKMLSAHDIMRLGTHSASKGVHSGPDAIVDFMTRQLPKSRHPLSEASKFVVDAWVLPNERIGAVVDTRSEKSSAVLFISVHGEYTELPSEGVRSFDRTFVVAPAAPGSTAANAGWPCVILNEQFTIRQYSGNSAWNPKPVESGSATSASGLTPQQEGEVTRLAAQTGMTLPFAMQCLAQNEWQYEQAVANFASLKQAGQIPPEAFQ</sequence>
<evidence type="ECO:0000259" key="12">
    <source>
        <dbReference type="PROSITE" id="PS51281"/>
    </source>
</evidence>
<dbReference type="AlphaFoldDB" id="A0A066WQ00"/>
<feature type="compositionally biased region" description="Polar residues" evidence="10">
    <location>
        <begin position="588"/>
        <end position="602"/>
    </location>
</feature>
<comment type="function">
    <text evidence="8">Involved in the export of mRNA from the nucleus to the cytoplasm.</text>
</comment>
<dbReference type="InterPro" id="IPR009060">
    <property type="entry name" value="UBA-like_sf"/>
</dbReference>
<dbReference type="GO" id="GO:0042272">
    <property type="term" value="C:nuclear RNA export factor complex"/>
    <property type="evidence" value="ECO:0007669"/>
    <property type="project" value="UniProtKB-ARBA"/>
</dbReference>
<dbReference type="PROSITE" id="PS50177">
    <property type="entry name" value="NTF2_DOMAIN"/>
    <property type="match status" value="1"/>
</dbReference>
<proteinExistence type="inferred from homology"/>
<dbReference type="InterPro" id="IPR018222">
    <property type="entry name" value="Nuclear_transport_factor_2_euk"/>
</dbReference>
<evidence type="ECO:0000256" key="1">
    <source>
        <dbReference type="ARBA" id="ARBA00004123"/>
    </source>
</evidence>
<dbReference type="RefSeq" id="XP_013245923.1">
    <property type="nucleotide sequence ID" value="XM_013390469.1"/>
</dbReference>
<dbReference type="PANTHER" id="PTHR10662">
    <property type="entry name" value="NUCLEAR RNA EXPORT FACTOR"/>
    <property type="match status" value="1"/>
</dbReference>
<dbReference type="EMBL" id="JMSN01000004">
    <property type="protein sequence ID" value="KDN53084.1"/>
    <property type="molecule type" value="Genomic_DNA"/>
</dbReference>
<dbReference type="SUPFAM" id="SSF46934">
    <property type="entry name" value="UBA-like"/>
    <property type="match status" value="1"/>
</dbReference>
<evidence type="ECO:0000256" key="4">
    <source>
        <dbReference type="ARBA" id="ARBA00022614"/>
    </source>
</evidence>
<feature type="compositionally biased region" description="Gly residues" evidence="10">
    <location>
        <begin position="133"/>
        <end position="142"/>
    </location>
</feature>
<dbReference type="GO" id="GO:0003723">
    <property type="term" value="F:RNA binding"/>
    <property type="evidence" value="ECO:0007669"/>
    <property type="project" value="TreeGrafter"/>
</dbReference>
<comment type="similarity">
    <text evidence="2">Belongs to the NXF family.</text>
</comment>
<dbReference type="PANTHER" id="PTHR10662:SF22">
    <property type="entry name" value="NUCLEAR RNA EXPORT FACTOR 1"/>
    <property type="match status" value="1"/>
</dbReference>
<dbReference type="OMA" id="YGGHEAW"/>
<dbReference type="SUPFAM" id="SSF54427">
    <property type="entry name" value="NTF2-like"/>
    <property type="match status" value="1"/>
</dbReference>
<evidence type="ECO:0000256" key="5">
    <source>
        <dbReference type="ARBA" id="ARBA00022737"/>
    </source>
</evidence>
<name>A0A066WQ00_TILAU</name>
<dbReference type="Gene3D" id="3.10.450.50">
    <property type="match status" value="1"/>
</dbReference>
<dbReference type="InterPro" id="IPR032710">
    <property type="entry name" value="NTF2-like_dom_sf"/>
</dbReference>
<evidence type="ECO:0000313" key="14">
    <source>
        <dbReference type="Proteomes" id="UP000027361"/>
    </source>
</evidence>
<keyword evidence="4" id="KW-0433">Leucine-rich repeat</keyword>
<keyword evidence="14" id="KW-1185">Reference proteome</keyword>
<keyword evidence="7" id="KW-0539">Nucleus</keyword>
<feature type="domain" description="NTF2" evidence="11">
    <location>
        <begin position="383"/>
        <end position="571"/>
    </location>
</feature>
<keyword evidence="6" id="KW-0509">mRNA transport</keyword>
<dbReference type="OrthoDB" id="25872at2759"/>
<dbReference type="Pfam" id="PF22602">
    <property type="entry name" value="NXF_NTF2"/>
    <property type="match status" value="1"/>
</dbReference>
<dbReference type="Pfam" id="PF03943">
    <property type="entry name" value="TAP_C"/>
    <property type="match status" value="1"/>
</dbReference>
<evidence type="ECO:0000313" key="13">
    <source>
        <dbReference type="EMBL" id="KDN53084.1"/>
    </source>
</evidence>
<evidence type="ECO:0000256" key="8">
    <source>
        <dbReference type="ARBA" id="ARBA00055253"/>
    </source>
</evidence>
<feature type="compositionally biased region" description="Polar residues" evidence="10">
    <location>
        <begin position="1"/>
        <end position="10"/>
    </location>
</feature>
<evidence type="ECO:0000256" key="10">
    <source>
        <dbReference type="SAM" id="MobiDB-lite"/>
    </source>
</evidence>
<gene>
    <name evidence="13" type="ORF">K437DRAFT_289654</name>
</gene>
<dbReference type="InterPro" id="IPR005637">
    <property type="entry name" value="TAP_C_dom"/>
</dbReference>
<feature type="domain" description="TAP-C" evidence="12">
    <location>
        <begin position="598"/>
        <end position="651"/>
    </location>
</feature>
<feature type="region of interest" description="Disordered" evidence="10">
    <location>
        <begin position="580"/>
        <end position="602"/>
    </location>
</feature>
<dbReference type="FunCoup" id="A0A066WQ00">
    <property type="interactions" value="228"/>
</dbReference>
<dbReference type="InterPro" id="IPR030217">
    <property type="entry name" value="NXF_fam"/>
</dbReference>
<dbReference type="InterPro" id="IPR002075">
    <property type="entry name" value="NTF2_dom"/>
</dbReference>
<evidence type="ECO:0000256" key="2">
    <source>
        <dbReference type="ARBA" id="ARBA00009285"/>
    </source>
</evidence>
<dbReference type="CDD" id="cd14342">
    <property type="entry name" value="UBA_TAP-C"/>
    <property type="match status" value="1"/>
</dbReference>
<comment type="caution">
    <text evidence="13">The sequence shown here is derived from an EMBL/GenBank/DDBJ whole genome shotgun (WGS) entry which is preliminary data.</text>
</comment>
<organism evidence="13 14">
    <name type="scientific">Tilletiaria anomala (strain ATCC 24038 / CBS 436.72 / UBC 951)</name>
    <dbReference type="NCBI Taxonomy" id="1037660"/>
    <lineage>
        <taxon>Eukaryota</taxon>
        <taxon>Fungi</taxon>
        <taxon>Dikarya</taxon>
        <taxon>Basidiomycota</taxon>
        <taxon>Ustilaginomycotina</taxon>
        <taxon>Exobasidiomycetes</taxon>
        <taxon>Georgefischeriales</taxon>
        <taxon>Tilletiariaceae</taxon>
        <taxon>Tilletiaria</taxon>
    </lineage>
</organism>
<evidence type="ECO:0000256" key="3">
    <source>
        <dbReference type="ARBA" id="ARBA00022448"/>
    </source>
</evidence>
<dbReference type="STRING" id="1037660.A0A066WQ00"/>
<feature type="compositionally biased region" description="Basic and acidic residues" evidence="10">
    <location>
        <begin position="57"/>
        <end position="73"/>
    </location>
</feature>
<dbReference type="FunFam" id="1.10.8.10:FF:000018">
    <property type="entry name" value="Nuclear RNA export factor 1"/>
    <property type="match status" value="1"/>
</dbReference>
<reference evidence="13 14" key="1">
    <citation type="submission" date="2014-05" db="EMBL/GenBank/DDBJ databases">
        <title>Draft genome sequence of a rare smut relative, Tilletiaria anomala UBC 951.</title>
        <authorList>
            <consortium name="DOE Joint Genome Institute"/>
            <person name="Toome M."/>
            <person name="Kuo A."/>
            <person name="Henrissat B."/>
            <person name="Lipzen A."/>
            <person name="Tritt A."/>
            <person name="Yoshinaga Y."/>
            <person name="Zane M."/>
            <person name="Barry K."/>
            <person name="Grigoriev I.V."/>
            <person name="Spatafora J.W."/>
            <person name="Aimea M.C."/>
        </authorList>
    </citation>
    <scope>NUCLEOTIDE SEQUENCE [LARGE SCALE GENOMIC DNA]</scope>
    <source>
        <strain evidence="13 14">UBC 951</strain>
    </source>
</reference>
<comment type="subcellular location">
    <subcellularLocation>
        <location evidence="1">Nucleus</location>
    </subcellularLocation>
</comment>
<protein>
    <recommendedName>
        <fullName evidence="9">mRNA export factor MEX67</fullName>
    </recommendedName>
</protein>
<evidence type="ECO:0000256" key="7">
    <source>
        <dbReference type="ARBA" id="ARBA00023242"/>
    </source>
</evidence>
<dbReference type="Proteomes" id="UP000027361">
    <property type="component" value="Unassembled WGS sequence"/>
</dbReference>
<dbReference type="GO" id="GO:0016973">
    <property type="term" value="P:poly(A)+ mRNA export from nucleus"/>
    <property type="evidence" value="ECO:0007669"/>
    <property type="project" value="TreeGrafter"/>
</dbReference>
<dbReference type="InParanoid" id="A0A066WQ00"/>
<dbReference type="HOGENOM" id="CLU_024991_0_0_1"/>
<feature type="region of interest" description="Disordered" evidence="10">
    <location>
        <begin position="1"/>
        <end position="162"/>
    </location>
</feature>
<evidence type="ECO:0000256" key="9">
    <source>
        <dbReference type="ARBA" id="ARBA00069694"/>
    </source>
</evidence>
<dbReference type="SUPFAM" id="SSF52058">
    <property type="entry name" value="L domain-like"/>
    <property type="match status" value="1"/>
</dbReference>
<accession>A0A066WQ00</accession>
<dbReference type="InterPro" id="IPR032675">
    <property type="entry name" value="LRR_dom_sf"/>
</dbReference>
<keyword evidence="5" id="KW-0677">Repeat</keyword>